<evidence type="ECO:0000313" key="2">
    <source>
        <dbReference type="EMBL" id="KAE9000322.1"/>
    </source>
</evidence>
<dbReference type="PANTHER" id="PTHR13510">
    <property type="entry name" value="FYVE-FINGER-CONTAINING RAB5 EFFECTOR PROTEIN RABENOSYN-5-RELATED"/>
    <property type="match status" value="1"/>
</dbReference>
<dbReference type="Proteomes" id="UP000435112">
    <property type="component" value="Unassembled WGS sequence"/>
</dbReference>
<comment type="caution">
    <text evidence="2">The sequence shown here is derived from an EMBL/GenBank/DDBJ whole genome shotgun (WGS) entry which is preliminary data.</text>
</comment>
<dbReference type="AlphaFoldDB" id="A0A6A3K2I6"/>
<dbReference type="EMBL" id="QXFU01001537">
    <property type="protein sequence ID" value="KAE9000322.1"/>
    <property type="molecule type" value="Genomic_DNA"/>
</dbReference>
<feature type="region of interest" description="Disordered" evidence="1">
    <location>
        <begin position="417"/>
        <end position="437"/>
    </location>
</feature>
<evidence type="ECO:0000313" key="3">
    <source>
        <dbReference type="Proteomes" id="UP000435112"/>
    </source>
</evidence>
<proteinExistence type="predicted"/>
<dbReference type="SUPFAM" id="SSF55961">
    <property type="entry name" value="Bet v1-like"/>
    <property type="match status" value="1"/>
</dbReference>
<dbReference type="InterPro" id="IPR052727">
    <property type="entry name" value="Rab4/Rab5_effector"/>
</dbReference>
<feature type="compositionally biased region" description="Low complexity" evidence="1">
    <location>
        <begin position="88"/>
        <end position="100"/>
    </location>
</feature>
<dbReference type="Gene3D" id="3.30.530.20">
    <property type="match status" value="2"/>
</dbReference>
<dbReference type="PANTHER" id="PTHR13510:SF44">
    <property type="entry name" value="RABENOSYN-5"/>
    <property type="match status" value="1"/>
</dbReference>
<name>A0A6A3K2I6_9STRA</name>
<sequence>MGRSKVPPDVFPSLHLSAVETQAIVDYTDELVAETLLASEKFIARHRKLNPERWKYVKTQDQLHVYRSRRRRSSSASEPPQPMSLVEMSSGDSFASSGSMGASQIKASKSLGGVSHRHDADYLTDGSLLERARPDRVPLVIITGKMEGTVEDAAFGALADNEARWRLRDAYIGDEYDDLKILATVQAPSKDDPFRFLGVKWATKVMGTFITQRDMVYVESTGITRDSNGEKVAFMLTHSYALDRVPELSEFGVIRARISSCFVIRTHSERTVEVFCRAFNDMGGDIMEGVTVNIFKETLLAVGGLVQCAQIAYQPTSLQQHSPSFAAPIAWVIPQFPLDTTWMDSPEVVYPPKSLKLSAANANALELLADQLVAETLCASDDFISCGRVVDKTQWKTVKRKNNLTVYRARKLAADRNRRSRFDSEDTEAVAESPHMPEFFPSNDKNFESCLADSYLAVSATCHEDNDSDDEFQGGLNMEDILQQKVMEKAKPGHVPMIFCTGVVPGTVEDAALGFLADTEARTRARSCISGHTTVDDVQILARIQDPTFDDPFRFLGVKWWAHSTPGAAGRFIKPRDSVVIESSGMAVDADGERFCYLLTHSIVLDEVPEFNKFGRLRITFSTCRIVRPHGTAGNVVKIFCRGFIDSAGSLSERLATYLFCESLMRMPRIMEEANKRKLAWLLQSKRHCGSSLGPAGQGVDACPSCNEKLSRGVEMLLDYSICILCRHSTCRKCTIRKTLLLETGGPKGLTKTTKDFCLRCYLEAKSLSAWQVGIDSLSVTKQP</sequence>
<dbReference type="InterPro" id="IPR023393">
    <property type="entry name" value="START-like_dom_sf"/>
</dbReference>
<gene>
    <name evidence="2" type="ORF">PR002_g18223</name>
</gene>
<organism evidence="2 3">
    <name type="scientific">Phytophthora rubi</name>
    <dbReference type="NCBI Taxonomy" id="129364"/>
    <lineage>
        <taxon>Eukaryota</taxon>
        <taxon>Sar</taxon>
        <taxon>Stramenopiles</taxon>
        <taxon>Oomycota</taxon>
        <taxon>Peronosporomycetes</taxon>
        <taxon>Peronosporales</taxon>
        <taxon>Peronosporaceae</taxon>
        <taxon>Phytophthora</taxon>
    </lineage>
</organism>
<evidence type="ECO:0008006" key="4">
    <source>
        <dbReference type="Google" id="ProtNLM"/>
    </source>
</evidence>
<protein>
    <recommendedName>
        <fullName evidence="4">FYVE-type domain-containing protein</fullName>
    </recommendedName>
</protein>
<accession>A0A6A3K2I6</accession>
<dbReference type="OrthoDB" id="114078at2759"/>
<reference evidence="2 3" key="1">
    <citation type="submission" date="2018-09" db="EMBL/GenBank/DDBJ databases">
        <title>Genomic investigation of the strawberry pathogen Phytophthora fragariae indicates pathogenicity is determined by transcriptional variation in three key races.</title>
        <authorList>
            <person name="Adams T.M."/>
            <person name="Armitage A.D."/>
            <person name="Sobczyk M.K."/>
            <person name="Bates H.J."/>
            <person name="Dunwell J.M."/>
            <person name="Nellist C.F."/>
            <person name="Harrison R.J."/>
        </authorList>
    </citation>
    <scope>NUCLEOTIDE SEQUENCE [LARGE SCALE GENOMIC DNA]</scope>
    <source>
        <strain evidence="2 3">SCRP324</strain>
    </source>
</reference>
<feature type="region of interest" description="Disordered" evidence="1">
    <location>
        <begin position="66"/>
        <end position="100"/>
    </location>
</feature>
<evidence type="ECO:0000256" key="1">
    <source>
        <dbReference type="SAM" id="MobiDB-lite"/>
    </source>
</evidence>